<dbReference type="OrthoDB" id="1470350at2759"/>
<comment type="similarity">
    <text evidence="2 9">Belongs to the cytochrome P450 family.</text>
</comment>
<dbReference type="SUPFAM" id="SSF48264">
    <property type="entry name" value="Cytochrome P450"/>
    <property type="match status" value="1"/>
</dbReference>
<dbReference type="InterPro" id="IPR001128">
    <property type="entry name" value="Cyt_P450"/>
</dbReference>
<evidence type="ECO:0000256" key="5">
    <source>
        <dbReference type="ARBA" id="ARBA00023002"/>
    </source>
</evidence>
<dbReference type="PROSITE" id="PS00086">
    <property type="entry name" value="CYTOCHROME_P450"/>
    <property type="match status" value="1"/>
</dbReference>
<dbReference type="AlphaFoldDB" id="A0A5N7BIG4"/>
<keyword evidence="11" id="KW-1185">Reference proteome</keyword>
<dbReference type="GO" id="GO:0020037">
    <property type="term" value="F:heme binding"/>
    <property type="evidence" value="ECO:0007669"/>
    <property type="project" value="InterPro"/>
</dbReference>
<dbReference type="GO" id="GO:0005506">
    <property type="term" value="F:iron ion binding"/>
    <property type="evidence" value="ECO:0007669"/>
    <property type="project" value="InterPro"/>
</dbReference>
<dbReference type="GO" id="GO:0016705">
    <property type="term" value="F:oxidoreductase activity, acting on paired donors, with incorporation or reduction of molecular oxygen"/>
    <property type="evidence" value="ECO:0007669"/>
    <property type="project" value="InterPro"/>
</dbReference>
<evidence type="ECO:0000256" key="9">
    <source>
        <dbReference type="RuleBase" id="RU000461"/>
    </source>
</evidence>
<dbReference type="Gene3D" id="1.10.630.10">
    <property type="entry name" value="Cytochrome P450"/>
    <property type="match status" value="1"/>
</dbReference>
<evidence type="ECO:0000256" key="7">
    <source>
        <dbReference type="ARBA" id="ARBA00023033"/>
    </source>
</evidence>
<keyword evidence="6 8" id="KW-0408">Iron</keyword>
<comment type="cofactor">
    <cofactor evidence="1 8">
        <name>heme</name>
        <dbReference type="ChEBI" id="CHEBI:30413"/>
    </cofactor>
</comment>
<dbReference type="InterPro" id="IPR050121">
    <property type="entry name" value="Cytochrome_P450_monoxygenase"/>
</dbReference>
<evidence type="ECO:0000256" key="1">
    <source>
        <dbReference type="ARBA" id="ARBA00001971"/>
    </source>
</evidence>
<proteinExistence type="inferred from homology"/>
<keyword evidence="7 9" id="KW-0503">Monooxygenase</keyword>
<reference evidence="10 11" key="1">
    <citation type="submission" date="2019-04" db="EMBL/GenBank/DDBJ databases">
        <title>Friends and foes A comparative genomics studyof 23 Aspergillus species from section Flavi.</title>
        <authorList>
            <consortium name="DOE Joint Genome Institute"/>
            <person name="Kjaerbolling I."/>
            <person name="Vesth T."/>
            <person name="Frisvad J.C."/>
            <person name="Nybo J.L."/>
            <person name="Theobald S."/>
            <person name="Kildgaard S."/>
            <person name="Isbrandt T."/>
            <person name="Kuo A."/>
            <person name="Sato A."/>
            <person name="Lyhne E.K."/>
            <person name="Kogle M.E."/>
            <person name="Wiebenga A."/>
            <person name="Kun R.S."/>
            <person name="Lubbers R.J."/>
            <person name="Makela M.R."/>
            <person name="Barry K."/>
            <person name="Chovatia M."/>
            <person name="Clum A."/>
            <person name="Daum C."/>
            <person name="Haridas S."/>
            <person name="He G."/>
            <person name="LaButti K."/>
            <person name="Lipzen A."/>
            <person name="Mondo S."/>
            <person name="Riley R."/>
            <person name="Salamov A."/>
            <person name="Simmons B.A."/>
            <person name="Magnuson J.K."/>
            <person name="Henrissat B."/>
            <person name="Mortensen U.H."/>
            <person name="Larsen T.O."/>
            <person name="Devries R.P."/>
            <person name="Grigoriev I.V."/>
            <person name="Machida M."/>
            <person name="Baker S.E."/>
            <person name="Andersen M.R."/>
        </authorList>
    </citation>
    <scope>NUCLEOTIDE SEQUENCE [LARGE SCALE GENOMIC DNA]</scope>
    <source>
        <strain evidence="10 11">IBT 29228</strain>
    </source>
</reference>
<organism evidence="10 11">
    <name type="scientific">Aspergillus bertholletiae</name>
    <dbReference type="NCBI Taxonomy" id="1226010"/>
    <lineage>
        <taxon>Eukaryota</taxon>
        <taxon>Fungi</taxon>
        <taxon>Dikarya</taxon>
        <taxon>Ascomycota</taxon>
        <taxon>Pezizomycotina</taxon>
        <taxon>Eurotiomycetes</taxon>
        <taxon>Eurotiomycetidae</taxon>
        <taxon>Eurotiales</taxon>
        <taxon>Aspergillaceae</taxon>
        <taxon>Aspergillus</taxon>
        <taxon>Aspergillus subgen. Circumdati</taxon>
    </lineage>
</organism>
<feature type="binding site" description="axial binding residue" evidence="8">
    <location>
        <position position="454"/>
    </location>
    <ligand>
        <name>heme</name>
        <dbReference type="ChEBI" id="CHEBI:30413"/>
    </ligand>
    <ligandPart>
        <name>Fe</name>
        <dbReference type="ChEBI" id="CHEBI:18248"/>
    </ligandPart>
</feature>
<dbReference type="InterPro" id="IPR017972">
    <property type="entry name" value="Cyt_P450_CS"/>
</dbReference>
<evidence type="ECO:0000256" key="6">
    <source>
        <dbReference type="ARBA" id="ARBA00023004"/>
    </source>
</evidence>
<dbReference type="PANTHER" id="PTHR24305:SF237">
    <property type="entry name" value="CYTOCHROME P450 MONOOXYGENASE ATNE-RELATED"/>
    <property type="match status" value="1"/>
</dbReference>
<dbReference type="PANTHER" id="PTHR24305">
    <property type="entry name" value="CYTOCHROME P450"/>
    <property type="match status" value="1"/>
</dbReference>
<gene>
    <name evidence="10" type="ORF">BDV26DRAFT_301223</name>
</gene>
<dbReference type="Proteomes" id="UP000326198">
    <property type="component" value="Unassembled WGS sequence"/>
</dbReference>
<evidence type="ECO:0000256" key="3">
    <source>
        <dbReference type="ARBA" id="ARBA00022617"/>
    </source>
</evidence>
<dbReference type="InterPro" id="IPR002401">
    <property type="entry name" value="Cyt_P450_E_grp-I"/>
</dbReference>
<dbReference type="InterPro" id="IPR036396">
    <property type="entry name" value="Cyt_P450_sf"/>
</dbReference>
<dbReference type="PRINTS" id="PR00463">
    <property type="entry name" value="EP450I"/>
</dbReference>
<sequence>MCVEQAQHPLLPLLTEPSMLKVLLLSIYRLFFHPLSQYPGPKLAALTNWCVAFHAWKGDLHLQNRAWHDQYGDIVRSGPNTLWFNSRSMFTDIYSPGANVCKPDAWEVYSASRHSPTILSAIDKSLHAFKRRTLKPAFSNQGLNKIEGKIIEHIKRLTACLCQEDPGLLAKESNGWSLPIDLRDVCDWFAFDLIGDIIYGSSFEMLDSPQKRWIRPVYTTMSHRNIMCLIQPKIYKFKLDQLFLAPLYKDMMSAGKWVYNRVKDRASEDNVEKNDVFSIMTKAKDKNTNRGYTMRDIWTESMLLLGAGTDSSSATMSALFFYILHDDYALSRVTAEIRATFDNEDEIRAGHKLNSCHFLQACVQETMRLIPGIPNGSPRRVLAGGLTVDGRYIPKGVTVSSSPYVIMRKEEYFERPDTFWPQRWIVDPESGADERNVSMAQQMFCPFGYGLTSCIGRDLAWMDINIVFARSVFLYDMRLAPGAPCCAVNATGKRCEYHFKGYTAVAPSQGTVAQFKRRQY</sequence>
<dbReference type="PRINTS" id="PR00385">
    <property type="entry name" value="P450"/>
</dbReference>
<protein>
    <submittedName>
        <fullName evidence="10">Cytochrome P450 monooxygenase</fullName>
    </submittedName>
</protein>
<keyword evidence="4 8" id="KW-0479">Metal-binding</keyword>
<accession>A0A5N7BIG4</accession>
<dbReference type="GO" id="GO:0004497">
    <property type="term" value="F:monooxygenase activity"/>
    <property type="evidence" value="ECO:0007669"/>
    <property type="project" value="UniProtKB-KW"/>
</dbReference>
<evidence type="ECO:0000313" key="10">
    <source>
        <dbReference type="EMBL" id="KAE8381592.1"/>
    </source>
</evidence>
<evidence type="ECO:0000256" key="4">
    <source>
        <dbReference type="ARBA" id="ARBA00022723"/>
    </source>
</evidence>
<keyword evidence="3 8" id="KW-0349">Heme</keyword>
<dbReference type="CDD" id="cd11061">
    <property type="entry name" value="CYP67-like"/>
    <property type="match status" value="1"/>
</dbReference>
<evidence type="ECO:0000256" key="8">
    <source>
        <dbReference type="PIRSR" id="PIRSR602401-1"/>
    </source>
</evidence>
<dbReference type="Pfam" id="PF00067">
    <property type="entry name" value="p450"/>
    <property type="match status" value="1"/>
</dbReference>
<name>A0A5N7BIG4_9EURO</name>
<keyword evidence="5 9" id="KW-0560">Oxidoreductase</keyword>
<evidence type="ECO:0000256" key="2">
    <source>
        <dbReference type="ARBA" id="ARBA00010617"/>
    </source>
</evidence>
<dbReference type="EMBL" id="ML736169">
    <property type="protein sequence ID" value="KAE8381592.1"/>
    <property type="molecule type" value="Genomic_DNA"/>
</dbReference>
<evidence type="ECO:0000313" key="11">
    <source>
        <dbReference type="Proteomes" id="UP000326198"/>
    </source>
</evidence>